<dbReference type="PANTHER" id="PTHR30006">
    <property type="entry name" value="THIAMINE-BINDING PERIPLASMIC PROTEIN-RELATED"/>
    <property type="match status" value="1"/>
</dbReference>
<dbReference type="OrthoDB" id="179400at2"/>
<dbReference type="RefSeq" id="WP_038558585.1">
    <property type="nucleotide sequence ID" value="NZ_CP008876.1"/>
</dbReference>
<feature type="signal peptide" evidence="2">
    <location>
        <begin position="1"/>
        <end position="26"/>
    </location>
</feature>
<dbReference type="InterPro" id="IPR006059">
    <property type="entry name" value="SBP"/>
</dbReference>
<dbReference type="GO" id="GO:0015888">
    <property type="term" value="P:thiamine transport"/>
    <property type="evidence" value="ECO:0007669"/>
    <property type="project" value="TreeGrafter"/>
</dbReference>
<dbReference type="KEGG" id="tap:GZ22_03295"/>
<protein>
    <submittedName>
        <fullName evidence="3">ABC transporter ATP-binding protein</fullName>
    </submittedName>
</protein>
<evidence type="ECO:0000313" key="4">
    <source>
        <dbReference type="Proteomes" id="UP000027980"/>
    </source>
</evidence>
<organism evidence="3 4">
    <name type="scientific">Terribacillus saccharophilus</name>
    <dbReference type="NCBI Taxonomy" id="361277"/>
    <lineage>
        <taxon>Bacteria</taxon>
        <taxon>Bacillati</taxon>
        <taxon>Bacillota</taxon>
        <taxon>Bacilli</taxon>
        <taxon>Bacillales</taxon>
        <taxon>Bacillaceae</taxon>
        <taxon>Terribacillus</taxon>
    </lineage>
</organism>
<evidence type="ECO:0000313" key="3">
    <source>
        <dbReference type="EMBL" id="AIF65766.1"/>
    </source>
</evidence>
<dbReference type="GO" id="GO:0005524">
    <property type="term" value="F:ATP binding"/>
    <property type="evidence" value="ECO:0007669"/>
    <property type="project" value="UniProtKB-KW"/>
</dbReference>
<keyword evidence="3" id="KW-0067">ATP-binding</keyword>
<gene>
    <name evidence="3" type="ORF">GZ22_03295</name>
</gene>
<proteinExistence type="predicted"/>
<feature type="chain" id="PRO_5001707214" evidence="2">
    <location>
        <begin position="27"/>
        <end position="355"/>
    </location>
</feature>
<evidence type="ECO:0000256" key="1">
    <source>
        <dbReference type="ARBA" id="ARBA00022729"/>
    </source>
</evidence>
<dbReference type="Pfam" id="PF13416">
    <property type="entry name" value="SBP_bac_8"/>
    <property type="match status" value="1"/>
</dbReference>
<dbReference type="GO" id="GO:0015846">
    <property type="term" value="P:polyamine transport"/>
    <property type="evidence" value="ECO:0007669"/>
    <property type="project" value="InterPro"/>
</dbReference>
<dbReference type="EMBL" id="CP008876">
    <property type="protein sequence ID" value="AIF65766.1"/>
    <property type="molecule type" value="Genomic_DNA"/>
</dbReference>
<dbReference type="Proteomes" id="UP000027980">
    <property type="component" value="Chromosome"/>
</dbReference>
<dbReference type="SUPFAM" id="SSF53850">
    <property type="entry name" value="Periplasmic binding protein-like II"/>
    <property type="match status" value="1"/>
</dbReference>
<evidence type="ECO:0000256" key="2">
    <source>
        <dbReference type="SAM" id="SignalP"/>
    </source>
</evidence>
<dbReference type="GO" id="GO:0030975">
    <property type="term" value="F:thiamine binding"/>
    <property type="evidence" value="ECO:0007669"/>
    <property type="project" value="TreeGrafter"/>
</dbReference>
<keyword evidence="3" id="KW-0547">Nucleotide-binding</keyword>
<dbReference type="GO" id="GO:0030288">
    <property type="term" value="C:outer membrane-bounded periplasmic space"/>
    <property type="evidence" value="ECO:0007669"/>
    <property type="project" value="TreeGrafter"/>
</dbReference>
<dbReference type="GeneID" id="34222004"/>
<dbReference type="HOGENOM" id="CLU_026974_4_1_9"/>
<keyword evidence="1 2" id="KW-0732">Signal</keyword>
<sequence>MKRLGKYAAASVALILLLVLVSCSSGEEEKSVTIGVYGGDWEANIGEAIDSFEKETGIKVNVIAGTDAEWYMKMRAADGSNVPYDLLILQPDTIHRAMSADLLEPIDEEKAPHVAELYNSVQQRFEKDGKDYAAAFSMGQLGIAYAPNAVENVPENWLDLADEEYQGQLGLSSPSYSAGLQFFSGVTQALGGEEGNPEDIDKTFEELKKINKNAVAYPDNPGTIQTLLDRGEISIIPFWDGRIFALQDAGMDIDFVYPKDGAVAAVASWAMMKNAPHEDNAYKLLDYLSSPEVHSMFSEKSYYGMANENTQYSDAIKDKVKVGEDQFASLKWVDYEVSTGKVSEWTNRWSRELGE</sequence>
<dbReference type="GO" id="GO:0019808">
    <property type="term" value="F:polyamine binding"/>
    <property type="evidence" value="ECO:0007669"/>
    <property type="project" value="InterPro"/>
</dbReference>
<dbReference type="AlphaFoldDB" id="A0A075LHR4"/>
<dbReference type="InterPro" id="IPR001188">
    <property type="entry name" value="Sperm_putr-bd"/>
</dbReference>
<dbReference type="GO" id="GO:0030976">
    <property type="term" value="F:thiamine pyrophosphate binding"/>
    <property type="evidence" value="ECO:0007669"/>
    <property type="project" value="TreeGrafter"/>
</dbReference>
<dbReference type="Gene3D" id="3.40.190.10">
    <property type="entry name" value="Periplasmic binding protein-like II"/>
    <property type="match status" value="2"/>
</dbReference>
<name>A0A075LHR4_9BACI</name>
<dbReference type="PROSITE" id="PS51257">
    <property type="entry name" value="PROKAR_LIPOPROTEIN"/>
    <property type="match status" value="1"/>
</dbReference>
<reference evidence="3 4" key="1">
    <citation type="submission" date="2014-07" db="EMBL/GenBank/DDBJ databases">
        <title>Complete genome sequence of a moderately halophilic bacterium Terribacillus aidingensis MP602, isolated from Cryptomeria fortunei in Tianmu mountain in China.</title>
        <authorList>
            <person name="Wang Y."/>
            <person name="Lu P."/>
            <person name="Zhang L."/>
        </authorList>
    </citation>
    <scope>NUCLEOTIDE SEQUENCE [LARGE SCALE GENOMIC DNA]</scope>
    <source>
        <strain evidence="3 4">MP602</strain>
    </source>
</reference>
<accession>A0A075LHR4</accession>
<dbReference type="PRINTS" id="PR00909">
    <property type="entry name" value="SPERMDNBNDNG"/>
</dbReference>
<dbReference type="PANTHER" id="PTHR30006:SF2">
    <property type="entry name" value="ABC TRANSPORTER SUBSTRATE-BINDING PROTEIN"/>
    <property type="match status" value="1"/>
</dbReference>
<dbReference type="CDD" id="cd13589">
    <property type="entry name" value="PBP2_polyamine_RpCGA009"/>
    <property type="match status" value="1"/>
</dbReference>